<sequence length="1134" mass="126136">MEDHERCTITEIAIDGEPISPKKFAKKFVSQCGVVVRDTVPITTQEWKKPVKGGEGVTYVDTRLKSVMFRNLLKNFIFPEPTDSDSENDRPDPEDPELNSVQRRVKKWALKKMAVQFNDYKKKLDSFFVKKGKTPDFKGPYEKIKDHWEEFVKLKKSDKAKKRSDTNTKNASNKMYFHTMGRGGYNAGRPKWEKWENELIKKGIQPEIEEVAFDATGQGSQRKSSVASTELPGDDAQMAPPSPVEPQMDLDLYPVDFITESTPCELHFQTMGYLTLKAAVGYVLPPVPDQRYHFKPVPPGYAVAGVDQVMDGYGPLRLDHPAGEGDLLELGEAKNTTVLWRKEFIVIPGWKAPTRSPPRQHSPPMQPSPVREPSPPAREPSPPTREPSPPPREPSPPPQPKSKSKIRRSTTTQLSRNRSPRRKQEPLPRVPKVPPKRPYDYTVEENAKIVAEQHKQQMLKLKKPQLEPEPAISLEKKLKLLKSLHQPEPSLSSNYDRSIRKSNVSARDRWEKSKVDGKPVPQLGNQKNSCPPLQVYPDVTACFDPEMVRLYKDEADAVGMSIPEYLSRIDAEFLTSTGDDVQIAYQYKYGQPLVRAEELPNLSTQLRRLHNWYMEKCKDGKNWIMVAITDEHYGRNDVMNIEFCELFQLFNQDALDKSLLSAYCLMKIRECRKGQIYDLGFVDPYTVNGFHYILLVIEPDTGIVEVMDSKSKPLEAWGDMADILLKAWKRFTNKSPVRPSEPAGVGNINLSSVDECHAGLPVTSLLVFDNPIVDPVETIKRALSEALVHYRPIAGRLADEGGALRIACTGEGVSFVGASASGKLPPTSATLQIKDVALQYPADLCRHSDPLLLMQVTEFLCGGFTVAATWNHAVADGKGMAQFLQAVGELGRGMPTPSVLPVRSCEEAGSLPVVPASAVAMHRAVMNLANKDLVALDVTVPWSLIRRIKVEYGCTVFEAVAAVLWRCRTRAVITDPEAAAPLSFACNLRKHLGTKDGYYGNCFTQPLVYAAAGTVANCEIGDLVNLIKCAKEKVLLDTSNGESESERQGSTPTVDQIKNLLYNILAVGSWRNLGFDGADFGHGSPSRVVWHMEQVAGPCCIACPPCKGKDGVNVVSLCVKPEHVDAFLAELASM</sequence>
<proteinExistence type="inferred from homology"/>
<dbReference type="EMBL" id="JAUUTY010000005">
    <property type="protein sequence ID" value="KAK1627303.1"/>
    <property type="molecule type" value="Genomic_DNA"/>
</dbReference>
<comment type="similarity">
    <text evidence="1">Belongs to the plant acyltransferase family.</text>
</comment>
<organism evidence="4 5">
    <name type="scientific">Lolium multiflorum</name>
    <name type="common">Italian ryegrass</name>
    <name type="synonym">Lolium perenne subsp. multiflorum</name>
    <dbReference type="NCBI Taxonomy" id="4521"/>
    <lineage>
        <taxon>Eukaryota</taxon>
        <taxon>Viridiplantae</taxon>
        <taxon>Streptophyta</taxon>
        <taxon>Embryophyta</taxon>
        <taxon>Tracheophyta</taxon>
        <taxon>Spermatophyta</taxon>
        <taxon>Magnoliopsida</taxon>
        <taxon>Liliopsida</taxon>
        <taxon>Poales</taxon>
        <taxon>Poaceae</taxon>
        <taxon>BOP clade</taxon>
        <taxon>Pooideae</taxon>
        <taxon>Poodae</taxon>
        <taxon>Poeae</taxon>
        <taxon>Poeae Chloroplast Group 2 (Poeae type)</taxon>
        <taxon>Loliodinae</taxon>
        <taxon>Loliinae</taxon>
        <taxon>Lolium</taxon>
    </lineage>
</organism>
<evidence type="ECO:0000313" key="4">
    <source>
        <dbReference type="EMBL" id="KAK1627303.1"/>
    </source>
</evidence>
<feature type="compositionally biased region" description="Polar residues" evidence="2">
    <location>
        <begin position="217"/>
        <end position="228"/>
    </location>
</feature>
<dbReference type="AlphaFoldDB" id="A0AAD8VZI8"/>
<gene>
    <name evidence="4" type="ORF">QYE76_001618</name>
</gene>
<feature type="compositionally biased region" description="Pro residues" evidence="2">
    <location>
        <begin position="360"/>
        <end position="400"/>
    </location>
</feature>
<dbReference type="PANTHER" id="PTHR31147:SF55">
    <property type="entry name" value="HXXXD-TYPE ACYL-TRANSFERASE FAMILY PROTEIN"/>
    <property type="match status" value="1"/>
</dbReference>
<dbReference type="SUPFAM" id="SSF54001">
    <property type="entry name" value="Cysteine proteinases"/>
    <property type="match status" value="1"/>
</dbReference>
<feature type="region of interest" description="Disordered" evidence="2">
    <location>
        <begin position="502"/>
        <end position="529"/>
    </location>
</feature>
<dbReference type="GO" id="GO:0016747">
    <property type="term" value="F:acyltransferase activity, transferring groups other than amino-acyl groups"/>
    <property type="evidence" value="ECO:0007669"/>
    <property type="project" value="UniProtKB-ARBA"/>
</dbReference>
<feature type="region of interest" description="Disordered" evidence="2">
    <location>
        <begin position="80"/>
        <end position="100"/>
    </location>
</feature>
<evidence type="ECO:0000256" key="1">
    <source>
        <dbReference type="ARBA" id="ARBA00009861"/>
    </source>
</evidence>
<feature type="region of interest" description="Disordered" evidence="2">
    <location>
        <begin position="214"/>
        <end position="240"/>
    </location>
</feature>
<keyword evidence="5" id="KW-1185">Reference proteome</keyword>
<feature type="compositionally biased region" description="Basic and acidic residues" evidence="2">
    <location>
        <begin position="506"/>
        <end position="517"/>
    </location>
</feature>
<feature type="domain" description="DUF8039" evidence="3">
    <location>
        <begin position="253"/>
        <end position="347"/>
    </location>
</feature>
<dbReference type="InterPro" id="IPR023213">
    <property type="entry name" value="CAT-like_dom_sf"/>
</dbReference>
<evidence type="ECO:0000256" key="2">
    <source>
        <dbReference type="SAM" id="MobiDB-lite"/>
    </source>
</evidence>
<dbReference type="Pfam" id="PF26133">
    <property type="entry name" value="DUF8039"/>
    <property type="match status" value="1"/>
</dbReference>
<dbReference type="InterPro" id="IPR050898">
    <property type="entry name" value="Plant_acyltransferase"/>
</dbReference>
<comment type="caution">
    <text evidence="4">The sequence shown here is derived from an EMBL/GenBank/DDBJ whole genome shotgun (WGS) entry which is preliminary data.</text>
</comment>
<name>A0AAD8VZI8_LOLMU</name>
<feature type="region of interest" description="Disordered" evidence="2">
    <location>
        <begin position="350"/>
        <end position="439"/>
    </location>
</feature>
<protein>
    <recommendedName>
        <fullName evidence="3">DUF8039 domain-containing protein</fullName>
    </recommendedName>
</protein>
<evidence type="ECO:0000259" key="3">
    <source>
        <dbReference type="Pfam" id="PF26133"/>
    </source>
</evidence>
<dbReference type="InterPro" id="IPR038765">
    <property type="entry name" value="Papain-like_cys_pep_sf"/>
</dbReference>
<dbReference type="Pfam" id="PF02458">
    <property type="entry name" value="Transferase"/>
    <property type="match status" value="2"/>
</dbReference>
<dbReference type="InterPro" id="IPR058352">
    <property type="entry name" value="DUF8039"/>
</dbReference>
<dbReference type="PANTHER" id="PTHR31147">
    <property type="entry name" value="ACYL TRANSFERASE 4"/>
    <property type="match status" value="1"/>
</dbReference>
<dbReference type="Proteomes" id="UP001231189">
    <property type="component" value="Unassembled WGS sequence"/>
</dbReference>
<dbReference type="Gene3D" id="3.30.559.10">
    <property type="entry name" value="Chloramphenicol acetyltransferase-like domain"/>
    <property type="match status" value="2"/>
</dbReference>
<reference evidence="4" key="1">
    <citation type="submission" date="2023-07" db="EMBL/GenBank/DDBJ databases">
        <title>A chromosome-level genome assembly of Lolium multiflorum.</title>
        <authorList>
            <person name="Chen Y."/>
            <person name="Copetti D."/>
            <person name="Kolliker R."/>
            <person name="Studer B."/>
        </authorList>
    </citation>
    <scope>NUCLEOTIDE SEQUENCE</scope>
    <source>
        <strain evidence="4">02402/16</strain>
        <tissue evidence="4">Leaf</tissue>
    </source>
</reference>
<evidence type="ECO:0000313" key="5">
    <source>
        <dbReference type="Proteomes" id="UP001231189"/>
    </source>
</evidence>
<accession>A0AAD8VZI8</accession>